<dbReference type="SUPFAM" id="SSF56935">
    <property type="entry name" value="Porins"/>
    <property type="match status" value="1"/>
</dbReference>
<accession>A0A927FAI3</accession>
<dbReference type="InterPro" id="IPR010239">
    <property type="entry name" value="CHP02001"/>
</dbReference>
<dbReference type="NCBIfam" id="TIGR02001">
    <property type="entry name" value="gcw_chp"/>
    <property type="match status" value="1"/>
</dbReference>
<evidence type="ECO:0008006" key="4">
    <source>
        <dbReference type="Google" id="ProtNLM"/>
    </source>
</evidence>
<feature type="chain" id="PRO_5037894431" description="TIGR02001 family outer membrane protein" evidence="1">
    <location>
        <begin position="19"/>
        <end position="227"/>
    </location>
</feature>
<comment type="caution">
    <text evidence="2">The sequence shown here is derived from an EMBL/GenBank/DDBJ whole genome shotgun (WGS) entry which is preliminary data.</text>
</comment>
<dbReference type="EMBL" id="JACYFG010000022">
    <property type="protein sequence ID" value="MBD5779898.1"/>
    <property type="molecule type" value="Genomic_DNA"/>
</dbReference>
<keyword evidence="1" id="KW-0732">Signal</keyword>
<sequence length="227" mass="24417">MNTRILATLAAASGLVSAASMNAQELAYSVSYGIESEYVFRGVEIASESLQGSIEATYGDGYIGVWANEALDDFGSNASEFDFYAGWGYALNDAVTLDFGGTLYHYPDFKGDDTFEAYVGAAFDTALAPSLYVYHDFDLDAFTFEGSIGHSVDVTEVSRVDLGLTAGYVDFDNAGHYAYYGATADYVYTLSDNTDVAVGVRYSTNDKDLGFSPDGNLWGGLSFSHSF</sequence>
<dbReference type="AlphaFoldDB" id="A0A927FAI3"/>
<proteinExistence type="predicted"/>
<gene>
    <name evidence="2" type="ORF">IEN85_10400</name>
</gene>
<reference evidence="2" key="1">
    <citation type="submission" date="2020-09" db="EMBL/GenBank/DDBJ databases">
        <title>Pelagicoccus enzymogenes sp. nov. with an EPS production, isolated from marine sediment.</title>
        <authorList>
            <person name="Feng X."/>
        </authorList>
    </citation>
    <scope>NUCLEOTIDE SEQUENCE</scope>
    <source>
        <strain evidence="2">NFK12</strain>
    </source>
</reference>
<evidence type="ECO:0000313" key="2">
    <source>
        <dbReference type="EMBL" id="MBD5779898.1"/>
    </source>
</evidence>
<protein>
    <recommendedName>
        <fullName evidence="4">TIGR02001 family outer membrane protein</fullName>
    </recommendedName>
</protein>
<dbReference type="Proteomes" id="UP000622317">
    <property type="component" value="Unassembled WGS sequence"/>
</dbReference>
<evidence type="ECO:0000256" key="1">
    <source>
        <dbReference type="SAM" id="SignalP"/>
    </source>
</evidence>
<dbReference type="RefSeq" id="WP_191617027.1">
    <property type="nucleotide sequence ID" value="NZ_JACYFG010000022.1"/>
</dbReference>
<feature type="signal peptide" evidence="1">
    <location>
        <begin position="1"/>
        <end position="18"/>
    </location>
</feature>
<keyword evidence="3" id="KW-1185">Reference proteome</keyword>
<organism evidence="2 3">
    <name type="scientific">Pelagicoccus enzymogenes</name>
    <dbReference type="NCBI Taxonomy" id="2773457"/>
    <lineage>
        <taxon>Bacteria</taxon>
        <taxon>Pseudomonadati</taxon>
        <taxon>Verrucomicrobiota</taxon>
        <taxon>Opitutia</taxon>
        <taxon>Puniceicoccales</taxon>
        <taxon>Pelagicoccaceae</taxon>
        <taxon>Pelagicoccus</taxon>
    </lineage>
</organism>
<evidence type="ECO:0000313" key="3">
    <source>
        <dbReference type="Proteomes" id="UP000622317"/>
    </source>
</evidence>
<name>A0A927FAI3_9BACT</name>